<reference evidence="3" key="2">
    <citation type="submission" date="2015-08" db="EMBL/GenBank/DDBJ databases">
        <title>Complete genome sequence of Piscirickettsia salmonis strain PM32597B1.</title>
        <authorList>
            <person name="Bohle H."/>
            <person name="Henriquez P."/>
            <person name="Navas E."/>
            <person name="Grothusen H."/>
            <person name="Bustamante F."/>
            <person name="Bustos P."/>
            <person name="Bustos P."/>
            <person name="Mancilla M."/>
        </authorList>
    </citation>
    <scope>NUCLEOTIDE SEQUENCE</scope>
    <source>
        <strain evidence="3">PM32597B1</strain>
        <plasmid evidence="3">pPSB1-3</plasmid>
    </source>
</reference>
<keyword evidence="6" id="KW-1185">Reference proteome</keyword>
<protein>
    <submittedName>
        <fullName evidence="3">PLD-like domain protein</fullName>
    </submittedName>
    <submittedName>
        <fullName evidence="4">Phospholipase D</fullName>
        <ecNumber evidence="4">3.1.4.4</ecNumber>
    </submittedName>
</protein>
<dbReference type="Proteomes" id="UP000029558">
    <property type="component" value="Plasmid pPSB1-3"/>
</dbReference>
<dbReference type="Proteomes" id="UP000422232">
    <property type="component" value="Chromosome"/>
</dbReference>
<dbReference type="EC" id="3.1.4.4" evidence="4"/>
<feature type="domain" description="PLD phosphodiesterase" evidence="2">
    <location>
        <begin position="249"/>
        <end position="276"/>
    </location>
</feature>
<dbReference type="Pfam" id="PF13091">
    <property type="entry name" value="PLDc_2"/>
    <property type="match status" value="1"/>
</dbReference>
<dbReference type="GO" id="GO:0004630">
    <property type="term" value="F:phospholipase D activity"/>
    <property type="evidence" value="ECO:0007669"/>
    <property type="project" value="UniProtKB-EC"/>
</dbReference>
<dbReference type="SUPFAM" id="SSF56024">
    <property type="entry name" value="Phospholipase D/nuclease"/>
    <property type="match status" value="2"/>
</dbReference>
<dbReference type="Gene3D" id="3.30.870.10">
    <property type="entry name" value="Endonuclease Chain A"/>
    <property type="match status" value="2"/>
</dbReference>
<dbReference type="RefSeq" id="WP_016212146.1">
    <property type="nucleotide sequence ID" value="NZ_CP012413.1"/>
</dbReference>
<evidence type="ECO:0000313" key="4">
    <source>
        <dbReference type="EMBL" id="QGO04887.1"/>
    </source>
</evidence>
<dbReference type="GO" id="GO:0030572">
    <property type="term" value="F:phosphatidyltransferase activity"/>
    <property type="evidence" value="ECO:0007669"/>
    <property type="project" value="UniProtKB-ARBA"/>
</dbReference>
<evidence type="ECO:0000313" key="6">
    <source>
        <dbReference type="Proteomes" id="UP000422232"/>
    </source>
</evidence>
<dbReference type="OrthoDB" id="7374490at2"/>
<gene>
    <name evidence="3" type="ORF">KU39_3p157</name>
    <name evidence="4" type="ORF">Psal009_00766</name>
</gene>
<dbReference type="EMBL" id="CP012511">
    <property type="protein sequence ID" value="ALB24619.1"/>
    <property type="molecule type" value="Genomic_DNA"/>
</dbReference>
<evidence type="ECO:0000313" key="3">
    <source>
        <dbReference type="EMBL" id="ALB24619.1"/>
    </source>
</evidence>
<dbReference type="InterPro" id="IPR001736">
    <property type="entry name" value="PLipase_D/transphosphatidylase"/>
</dbReference>
<dbReference type="PROSITE" id="PS50035">
    <property type="entry name" value="PLD"/>
    <property type="match status" value="2"/>
</dbReference>
<feature type="signal peptide" evidence="1">
    <location>
        <begin position="1"/>
        <end position="21"/>
    </location>
</feature>
<geneLocation type="plasmid" evidence="3 5">
    <name>pPSB1-3</name>
</geneLocation>
<sequence>MKIKSLLIASIFIFCLQLTHASPLREIYHDIINQTDIEKKQEGITYSLTENNLLNDDFLIQFPGKEVWGKRVTDYPGFEFNPSLDLDFGLPHCHTQSQCMTNSSCSHLAIFDNGGNKKHIKMCNGYADQKLDRIYNAIVHAERFVDITTLESWPDLKFRSTLRNALTVLAKTGKKITVRMLAGVYQPFPSKQSSNEQIQRKFFANNYVTWYFLDDLIRDIKNIPESNLDIYVAGMRSCSGTCDPDVQMSLSWNHSKIINIDGKKIISGGLNMYSTDYLMKNPVFDLMIEIQGPVANKALGFTNLLWDFVKNNIYSFLNVIEYSARKENQYRIVKSDLPKHHLHANDSPSGSVEILSIGRTGYGLYTKDSAEKNNNSDYALYDLLSRAKKSIYLAQQSLKANFNIWPYDTTDQAHTNFISALAKLIVNKGNVYIVTSPYNDGSLLELGYLSSASPEELWNKIKNETIAMYPNLTESRINKKLCNKLHISEIRFNNHDTVWGDGSKITDHYKFMMVDRQMFYVGSQNFYPSGLQNYGHIINDTKAARIVRRDFWKPLWVYSAKTEYKPEQCTLSKALLRKI</sequence>
<accession>A0A095CIE5</accession>
<name>A0A095CIE5_PISSA</name>
<dbReference type="InterPro" id="IPR025202">
    <property type="entry name" value="PLD-like_dom"/>
</dbReference>
<evidence type="ECO:0000259" key="2">
    <source>
        <dbReference type="PROSITE" id="PS50035"/>
    </source>
</evidence>
<dbReference type="AlphaFoldDB" id="A0A095CIE5"/>
<reference evidence="3 5" key="1">
    <citation type="journal article" date="2014" name="Genome Announc.">
        <title>Comparative Genome Analysis of Two Isolates of the Fish Pathogen Piscirickettsia salmonis from Different Hosts Reveals Major Differences in Virulence-Associated Secretion Systems.</title>
        <authorList>
            <person name="Bohle H."/>
            <person name="Henriquez P."/>
            <person name="Grothusen H."/>
            <person name="Navas E."/>
            <person name="Sandoval A."/>
            <person name="Bustamante F."/>
            <person name="Bustos P."/>
            <person name="Mancilla M."/>
        </authorList>
    </citation>
    <scope>NUCLEOTIDE SEQUENCE [LARGE SCALE GENOMIC DNA]</scope>
    <source>
        <strain evidence="5">B1-32597</strain>
        <strain evidence="3">PM32597B1</strain>
    </source>
</reference>
<dbReference type="SMART" id="SM00155">
    <property type="entry name" value="PLDc"/>
    <property type="match status" value="2"/>
</dbReference>
<reference evidence="4 6" key="3">
    <citation type="submission" date="2019-04" db="EMBL/GenBank/DDBJ databases">
        <title>Complete genome sequencing of Piscirickettsia salmonis strain Psal-009.</title>
        <authorList>
            <person name="Schober I."/>
            <person name="Bunk B."/>
            <person name="Sproer C."/>
            <person name="Carril G.P."/>
            <person name="Riedel T."/>
            <person name="Flores-Herrera P.A."/>
            <person name="Nourdin-Galindo G."/>
            <person name="Marshall S.H."/>
            <person name="Overmann J."/>
        </authorList>
    </citation>
    <scope>NUCLEOTIDE SEQUENCE [LARGE SCALE GENOMIC DNA]</scope>
    <source>
        <strain evidence="4 6">Psal-009</strain>
    </source>
</reference>
<feature type="chain" id="PRO_5014219436" evidence="1">
    <location>
        <begin position="22"/>
        <end position="579"/>
    </location>
</feature>
<dbReference type="GeneID" id="66739705"/>
<keyword evidence="1" id="KW-0732">Signal</keyword>
<organism evidence="4 6">
    <name type="scientific">Piscirickettsia salmonis</name>
    <dbReference type="NCBI Taxonomy" id="1238"/>
    <lineage>
        <taxon>Bacteria</taxon>
        <taxon>Pseudomonadati</taxon>
        <taxon>Pseudomonadota</taxon>
        <taxon>Gammaproteobacteria</taxon>
        <taxon>Thiotrichales</taxon>
        <taxon>Piscirickettsiaceae</taxon>
        <taxon>Piscirickettsia</taxon>
    </lineage>
</organism>
<evidence type="ECO:0000256" key="1">
    <source>
        <dbReference type="SAM" id="SignalP"/>
    </source>
</evidence>
<evidence type="ECO:0000313" key="5">
    <source>
        <dbReference type="Proteomes" id="UP000029558"/>
    </source>
</evidence>
<dbReference type="PANTHER" id="PTHR21248:SF22">
    <property type="entry name" value="PHOSPHOLIPASE D"/>
    <property type="match status" value="1"/>
</dbReference>
<proteinExistence type="predicted"/>
<dbReference type="PANTHER" id="PTHR21248">
    <property type="entry name" value="CARDIOLIPIN SYNTHASE"/>
    <property type="match status" value="1"/>
</dbReference>
<dbReference type="GO" id="GO:0032049">
    <property type="term" value="P:cardiolipin biosynthetic process"/>
    <property type="evidence" value="ECO:0007669"/>
    <property type="project" value="UniProtKB-ARBA"/>
</dbReference>
<feature type="domain" description="PLD phosphodiesterase" evidence="2">
    <location>
        <begin position="503"/>
        <end position="530"/>
    </location>
</feature>
<keyword evidence="4" id="KW-0378">Hydrolase</keyword>
<keyword evidence="3" id="KW-0614">Plasmid</keyword>
<dbReference type="EMBL" id="CP038908">
    <property type="protein sequence ID" value="QGO04887.1"/>
    <property type="molecule type" value="Genomic_DNA"/>
</dbReference>